<proteinExistence type="predicted"/>
<dbReference type="InParanoid" id="K1S537"/>
<dbReference type="EMBL" id="JH821652">
    <property type="protein sequence ID" value="EKC42496.1"/>
    <property type="molecule type" value="Genomic_DNA"/>
</dbReference>
<protein>
    <submittedName>
        <fullName evidence="1">Uncharacterized protein</fullName>
    </submittedName>
</protein>
<dbReference type="HOGENOM" id="CLU_2415447_0_0_1"/>
<reference evidence="1" key="1">
    <citation type="journal article" date="2012" name="Nature">
        <title>The oyster genome reveals stress adaptation and complexity of shell formation.</title>
        <authorList>
            <person name="Zhang G."/>
            <person name="Fang X."/>
            <person name="Guo X."/>
            <person name="Li L."/>
            <person name="Luo R."/>
            <person name="Xu F."/>
            <person name="Yang P."/>
            <person name="Zhang L."/>
            <person name="Wang X."/>
            <person name="Qi H."/>
            <person name="Xiong Z."/>
            <person name="Que H."/>
            <person name="Xie Y."/>
            <person name="Holland P.W."/>
            <person name="Paps J."/>
            <person name="Zhu Y."/>
            <person name="Wu F."/>
            <person name="Chen Y."/>
            <person name="Wang J."/>
            <person name="Peng C."/>
            <person name="Meng J."/>
            <person name="Yang L."/>
            <person name="Liu J."/>
            <person name="Wen B."/>
            <person name="Zhang N."/>
            <person name="Huang Z."/>
            <person name="Zhu Q."/>
            <person name="Feng Y."/>
            <person name="Mount A."/>
            <person name="Hedgecock D."/>
            <person name="Xu Z."/>
            <person name="Liu Y."/>
            <person name="Domazet-Loso T."/>
            <person name="Du Y."/>
            <person name="Sun X."/>
            <person name="Zhang S."/>
            <person name="Liu B."/>
            <person name="Cheng P."/>
            <person name="Jiang X."/>
            <person name="Li J."/>
            <person name="Fan D."/>
            <person name="Wang W."/>
            <person name="Fu W."/>
            <person name="Wang T."/>
            <person name="Wang B."/>
            <person name="Zhang J."/>
            <person name="Peng Z."/>
            <person name="Li Y."/>
            <person name="Li N."/>
            <person name="Wang J."/>
            <person name="Chen M."/>
            <person name="He Y."/>
            <person name="Tan F."/>
            <person name="Song X."/>
            <person name="Zheng Q."/>
            <person name="Huang R."/>
            <person name="Yang H."/>
            <person name="Du X."/>
            <person name="Chen L."/>
            <person name="Yang M."/>
            <person name="Gaffney P.M."/>
            <person name="Wang S."/>
            <person name="Luo L."/>
            <person name="She Z."/>
            <person name="Ming Y."/>
            <person name="Huang W."/>
            <person name="Zhang S."/>
            <person name="Huang B."/>
            <person name="Zhang Y."/>
            <person name="Qu T."/>
            <person name="Ni P."/>
            <person name="Miao G."/>
            <person name="Wang J."/>
            <person name="Wang Q."/>
            <person name="Steinberg C.E."/>
            <person name="Wang H."/>
            <person name="Li N."/>
            <person name="Qian L."/>
            <person name="Zhang G."/>
            <person name="Li Y."/>
            <person name="Yang H."/>
            <person name="Liu X."/>
            <person name="Wang J."/>
            <person name="Yin Y."/>
            <person name="Wang J."/>
        </authorList>
    </citation>
    <scope>NUCLEOTIDE SEQUENCE [LARGE SCALE GENOMIC DNA]</scope>
    <source>
        <strain evidence="1">05x7-T-G4-1.051#20</strain>
    </source>
</reference>
<dbReference type="AlphaFoldDB" id="K1S537"/>
<accession>K1S537</accession>
<sequence>MKSCCFFVLVVLVGVAFSATIQRIPQPINKGVAKQMVREELNDLGMDKPGDLNPEVTTPKPVYSCKREYNSYHCQGCFYDYVQHQCCCPVYK</sequence>
<gene>
    <name evidence="1" type="ORF">CGI_10023159</name>
</gene>
<organism evidence="1">
    <name type="scientific">Magallana gigas</name>
    <name type="common">Pacific oyster</name>
    <name type="synonym">Crassostrea gigas</name>
    <dbReference type="NCBI Taxonomy" id="29159"/>
    <lineage>
        <taxon>Eukaryota</taxon>
        <taxon>Metazoa</taxon>
        <taxon>Spiralia</taxon>
        <taxon>Lophotrochozoa</taxon>
        <taxon>Mollusca</taxon>
        <taxon>Bivalvia</taxon>
        <taxon>Autobranchia</taxon>
        <taxon>Pteriomorphia</taxon>
        <taxon>Ostreida</taxon>
        <taxon>Ostreoidea</taxon>
        <taxon>Ostreidae</taxon>
        <taxon>Magallana</taxon>
    </lineage>
</organism>
<evidence type="ECO:0000313" key="1">
    <source>
        <dbReference type="EMBL" id="EKC42496.1"/>
    </source>
</evidence>
<name>K1S537_MAGGI</name>